<evidence type="ECO:0000313" key="2">
    <source>
        <dbReference type="EMBL" id="EDO40774.1"/>
    </source>
</evidence>
<dbReference type="KEGG" id="nve:5512511"/>
<evidence type="ECO:0000256" key="1">
    <source>
        <dbReference type="SAM" id="Coils"/>
    </source>
</evidence>
<keyword evidence="3" id="KW-1185">Reference proteome</keyword>
<gene>
    <name evidence="2" type="ORF">NEMVEDRAFT_v1g243153</name>
</gene>
<dbReference type="eggNOG" id="ENOG502SYG7">
    <property type="taxonomic scope" value="Eukaryota"/>
</dbReference>
<name>A7S689_NEMVE</name>
<proteinExistence type="predicted"/>
<organism evidence="2 3">
    <name type="scientific">Nematostella vectensis</name>
    <name type="common">Starlet sea anemone</name>
    <dbReference type="NCBI Taxonomy" id="45351"/>
    <lineage>
        <taxon>Eukaryota</taxon>
        <taxon>Metazoa</taxon>
        <taxon>Cnidaria</taxon>
        <taxon>Anthozoa</taxon>
        <taxon>Hexacorallia</taxon>
        <taxon>Actiniaria</taxon>
        <taxon>Edwardsiidae</taxon>
        <taxon>Nematostella</taxon>
    </lineage>
</organism>
<dbReference type="EMBL" id="DS469586">
    <property type="protein sequence ID" value="EDO40774.1"/>
    <property type="molecule type" value="Genomic_DNA"/>
</dbReference>
<dbReference type="OMA" id="MQMAESY"/>
<dbReference type="Proteomes" id="UP000001593">
    <property type="component" value="Unassembled WGS sequence"/>
</dbReference>
<dbReference type="HOGENOM" id="CLU_129498_0_0_1"/>
<dbReference type="AlphaFoldDB" id="A7S689"/>
<sequence length="178" mass="20806">MKGMKTEHSKLWLLVRQGDVVSDICEVEICTEPQSETNDRQILMEEICNQLSLQYNKGKVYKLRNPRGSLIPISRKMPPNTVTSPFILEICDQHTSIKPGKKQVQISGYSETYQKKVDNLTKKVERLEAIMPELPCLRQEKLTDEMKGVEARLHFMNSRMEEAENREWKGMFKKHPLW</sequence>
<evidence type="ECO:0000313" key="3">
    <source>
        <dbReference type="Proteomes" id="UP000001593"/>
    </source>
</evidence>
<dbReference type="PhylomeDB" id="A7S689"/>
<reference evidence="2 3" key="1">
    <citation type="journal article" date="2007" name="Science">
        <title>Sea anemone genome reveals ancestral eumetazoan gene repertoire and genomic organization.</title>
        <authorList>
            <person name="Putnam N.H."/>
            <person name="Srivastava M."/>
            <person name="Hellsten U."/>
            <person name="Dirks B."/>
            <person name="Chapman J."/>
            <person name="Salamov A."/>
            <person name="Terry A."/>
            <person name="Shapiro H."/>
            <person name="Lindquist E."/>
            <person name="Kapitonov V.V."/>
            <person name="Jurka J."/>
            <person name="Genikhovich G."/>
            <person name="Grigoriev I.V."/>
            <person name="Lucas S.M."/>
            <person name="Steele R.E."/>
            <person name="Finnerty J.R."/>
            <person name="Technau U."/>
            <person name="Martindale M.Q."/>
            <person name="Rokhsar D.S."/>
        </authorList>
    </citation>
    <scope>NUCLEOTIDE SEQUENCE [LARGE SCALE GENOMIC DNA]</scope>
    <source>
        <strain evidence="3">CH2 X CH6</strain>
    </source>
</reference>
<accession>A7S689</accession>
<dbReference type="InParanoid" id="A7S689"/>
<feature type="coiled-coil region" evidence="1">
    <location>
        <begin position="110"/>
        <end position="166"/>
    </location>
</feature>
<keyword evidence="1" id="KW-0175">Coiled coil</keyword>
<dbReference type="OrthoDB" id="7659889at2759"/>
<protein>
    <submittedName>
        <fullName evidence="2">Uncharacterized protein</fullName>
    </submittedName>
</protein>